<dbReference type="EMBL" id="AZBU02000008">
    <property type="protein sequence ID" value="TKR67616.1"/>
    <property type="molecule type" value="Genomic_DNA"/>
</dbReference>
<sequence>MSETSSQLLKENCDRTSEQSRKRAKCTKLGGYRGGDRTFLINYACKKFGDEEAERSLEAPKNKNYIF</sequence>
<dbReference type="AlphaFoldDB" id="A0A4U5MEK1"/>
<accession>A0A4U5MEK1</accession>
<reference evidence="1 2" key="1">
    <citation type="journal article" date="2015" name="Genome Biol.">
        <title>Comparative genomics of Steinernema reveals deeply conserved gene regulatory networks.</title>
        <authorList>
            <person name="Dillman A.R."/>
            <person name="Macchietto M."/>
            <person name="Porter C.F."/>
            <person name="Rogers A."/>
            <person name="Williams B."/>
            <person name="Antoshechkin I."/>
            <person name="Lee M.M."/>
            <person name="Goodwin Z."/>
            <person name="Lu X."/>
            <person name="Lewis E.E."/>
            <person name="Goodrich-Blair H."/>
            <person name="Stock S.P."/>
            <person name="Adams B.J."/>
            <person name="Sternberg P.W."/>
            <person name="Mortazavi A."/>
        </authorList>
    </citation>
    <scope>NUCLEOTIDE SEQUENCE [LARGE SCALE GENOMIC DNA]</scope>
    <source>
        <strain evidence="1 2">ALL</strain>
    </source>
</reference>
<comment type="caution">
    <text evidence="1">The sequence shown here is derived from an EMBL/GenBank/DDBJ whole genome shotgun (WGS) entry which is preliminary data.</text>
</comment>
<reference evidence="1 2" key="2">
    <citation type="journal article" date="2019" name="G3 (Bethesda)">
        <title>Hybrid Assembly of the Genome of the Entomopathogenic Nematode Steinernema carpocapsae Identifies the X-Chromosome.</title>
        <authorList>
            <person name="Serra L."/>
            <person name="Macchietto M."/>
            <person name="Macias-Munoz A."/>
            <person name="McGill C.J."/>
            <person name="Rodriguez I.M."/>
            <person name="Rodriguez B."/>
            <person name="Murad R."/>
            <person name="Mortazavi A."/>
        </authorList>
    </citation>
    <scope>NUCLEOTIDE SEQUENCE [LARGE SCALE GENOMIC DNA]</scope>
    <source>
        <strain evidence="1 2">ALL</strain>
    </source>
</reference>
<protein>
    <submittedName>
        <fullName evidence="1">Uncharacterized protein</fullName>
    </submittedName>
</protein>
<evidence type="ECO:0000313" key="2">
    <source>
        <dbReference type="Proteomes" id="UP000298663"/>
    </source>
</evidence>
<dbReference type="Proteomes" id="UP000298663">
    <property type="component" value="Unassembled WGS sequence"/>
</dbReference>
<keyword evidence="2" id="KW-1185">Reference proteome</keyword>
<organism evidence="1 2">
    <name type="scientific">Steinernema carpocapsae</name>
    <name type="common">Entomopathogenic nematode</name>
    <dbReference type="NCBI Taxonomy" id="34508"/>
    <lineage>
        <taxon>Eukaryota</taxon>
        <taxon>Metazoa</taxon>
        <taxon>Ecdysozoa</taxon>
        <taxon>Nematoda</taxon>
        <taxon>Chromadorea</taxon>
        <taxon>Rhabditida</taxon>
        <taxon>Tylenchina</taxon>
        <taxon>Panagrolaimomorpha</taxon>
        <taxon>Strongyloidoidea</taxon>
        <taxon>Steinernematidae</taxon>
        <taxon>Steinernema</taxon>
    </lineage>
</organism>
<evidence type="ECO:0000313" key="1">
    <source>
        <dbReference type="EMBL" id="TKR67616.1"/>
    </source>
</evidence>
<gene>
    <name evidence="1" type="ORF">L596_023739</name>
</gene>
<proteinExistence type="predicted"/>
<name>A0A4U5MEK1_STECR</name>